<dbReference type="SUPFAM" id="SSF53474">
    <property type="entry name" value="alpha/beta-Hydrolases"/>
    <property type="match status" value="1"/>
</dbReference>
<dbReference type="AlphaFoldDB" id="A0A4Y8MK94"/>
<comment type="caution">
    <text evidence="8">The sequence shown here is derived from an EMBL/GenBank/DDBJ whole genome shotgun (WGS) entry which is preliminary data.</text>
</comment>
<dbReference type="InterPro" id="IPR029058">
    <property type="entry name" value="AB_hydrolase_fold"/>
</dbReference>
<organism evidence="8 9">
    <name type="scientific">Paraburkholderia dipogonis</name>
    <dbReference type="NCBI Taxonomy" id="1211383"/>
    <lineage>
        <taxon>Bacteria</taxon>
        <taxon>Pseudomonadati</taxon>
        <taxon>Pseudomonadota</taxon>
        <taxon>Betaproteobacteria</taxon>
        <taxon>Burkholderiales</taxon>
        <taxon>Burkholderiaceae</taxon>
        <taxon>Paraburkholderia</taxon>
    </lineage>
</organism>
<dbReference type="EMBL" id="SNVI01000005">
    <property type="protein sequence ID" value="TFE37835.1"/>
    <property type="molecule type" value="Genomic_DNA"/>
</dbReference>
<gene>
    <name evidence="8" type="ORF">E2553_41415</name>
</gene>
<comment type="similarity">
    <text evidence="1">Belongs to the tannase family.</text>
</comment>
<dbReference type="InterPro" id="IPR011118">
    <property type="entry name" value="Tannase/feruloyl_esterase"/>
</dbReference>
<evidence type="ECO:0000256" key="5">
    <source>
        <dbReference type="ARBA" id="ARBA00022801"/>
    </source>
</evidence>
<evidence type="ECO:0000256" key="3">
    <source>
        <dbReference type="ARBA" id="ARBA00022723"/>
    </source>
</evidence>
<evidence type="ECO:0000256" key="1">
    <source>
        <dbReference type="ARBA" id="ARBA00006249"/>
    </source>
</evidence>
<dbReference type="PANTHER" id="PTHR33938:SF15">
    <property type="entry name" value="FERULOYL ESTERASE B-RELATED"/>
    <property type="match status" value="1"/>
</dbReference>
<accession>A0A4Y8MK94</accession>
<evidence type="ECO:0000313" key="9">
    <source>
        <dbReference type="Proteomes" id="UP000297385"/>
    </source>
</evidence>
<keyword evidence="3" id="KW-0479">Metal-binding</keyword>
<protein>
    <submittedName>
        <fullName evidence="8">Tannase/feruloyl esterase family alpha/beta hydrolase</fullName>
    </submittedName>
</protein>
<dbReference type="Proteomes" id="UP000297385">
    <property type="component" value="Unassembled WGS sequence"/>
</dbReference>
<evidence type="ECO:0000256" key="4">
    <source>
        <dbReference type="ARBA" id="ARBA00022729"/>
    </source>
</evidence>
<keyword evidence="2" id="KW-0719">Serine esterase</keyword>
<keyword evidence="6" id="KW-0106">Calcium</keyword>
<dbReference type="PANTHER" id="PTHR33938">
    <property type="entry name" value="FERULOYL ESTERASE B-RELATED"/>
    <property type="match status" value="1"/>
</dbReference>
<evidence type="ECO:0000256" key="6">
    <source>
        <dbReference type="ARBA" id="ARBA00022837"/>
    </source>
</evidence>
<evidence type="ECO:0000256" key="2">
    <source>
        <dbReference type="ARBA" id="ARBA00022487"/>
    </source>
</evidence>
<keyword evidence="4" id="KW-0732">Signal</keyword>
<proteinExistence type="inferred from homology"/>
<dbReference type="Pfam" id="PF07519">
    <property type="entry name" value="Tannase"/>
    <property type="match status" value="2"/>
</dbReference>
<keyword evidence="5 8" id="KW-0378">Hydrolase</keyword>
<reference evidence="8 9" key="1">
    <citation type="submission" date="2019-03" db="EMBL/GenBank/DDBJ databases">
        <title>Complete Genome Sequence of Paraburkholderia dipogonis ICMP 19430T, a Nitrogen-fixing Symbiont of the South African Invasive Legume Dipogon lignosus in New Zealand.</title>
        <authorList>
            <person name="De Meyer S.E."/>
        </authorList>
    </citation>
    <scope>NUCLEOTIDE SEQUENCE [LARGE SCALE GENOMIC DNA]</scope>
    <source>
        <strain evidence="8 9">ICMP 19430</strain>
    </source>
</reference>
<sequence length="663" mass="70191">MQRKTIRRDTLLGALMATVKTAITLERGRGCSPSGRSSMVGGWGAMLRFTYAAVAICTFSLLAPSAHAADCSSLTTTSIPFTTITAVQDVSGGSFTPPGSTQSIMGLPDFCRVTLVIKPSNDSNINAEVWLPKTTWNGRFLGQGCGGLCGMIRYNALAQGLGNGYATATTDMGTSADGTGNALTGHPEKILDYFPRSTHYMTVAAKTLLTAYYQDNPKYSYWNGCSTGGAQGMGESQVYPDDYDGIVAGHPGWNRTHIIDAFSYIAQQANTPPASILSPAKLQLLNSAVLNAPGCQGAKALPSDPFLNDPRSCKFDPSELLCKTSDASNCLTKGEVLAAQLQYRGMANPATHEVVFPGWPKGTELGWTTEQTAAGYNGYPLNWALGNGFDFRTVDWSTAADLVDGTSGVAITLGSSDLSRFASRGGKLIAYHGMVDGLAPFPDSVNYFDRLATENHLSRRHVDQFARLFLVPGGGHCPTNFDPVAPLIKWVESGVAPDSIPANYNIGGTQTIRPLCAYPNVAAHVGPAASGQWKCVGGATGGYGRAAPRYTQPLVLDPRAVPEAIHMKSSDQLVEVTIDASHGPENFHQWVPSDIKVENVPVIKSSLSADGKQLRLLFSTSSISGFTGGKAPGEPVDLTVSGMLSHAGVQGPFATGVTVRVYR</sequence>
<dbReference type="RefSeq" id="WP_134466352.1">
    <property type="nucleotide sequence ID" value="NZ_JBHSSZ010000020.1"/>
</dbReference>
<keyword evidence="7" id="KW-1015">Disulfide bond</keyword>
<evidence type="ECO:0000256" key="7">
    <source>
        <dbReference type="ARBA" id="ARBA00023157"/>
    </source>
</evidence>
<dbReference type="GO" id="GO:0052689">
    <property type="term" value="F:carboxylic ester hydrolase activity"/>
    <property type="evidence" value="ECO:0007669"/>
    <property type="project" value="UniProtKB-KW"/>
</dbReference>
<name>A0A4Y8MK94_9BURK</name>
<evidence type="ECO:0000313" key="8">
    <source>
        <dbReference type="EMBL" id="TFE37835.1"/>
    </source>
</evidence>
<dbReference type="GO" id="GO:0046872">
    <property type="term" value="F:metal ion binding"/>
    <property type="evidence" value="ECO:0007669"/>
    <property type="project" value="UniProtKB-KW"/>
</dbReference>